<name>A0AAD9VGE1_ACRCE</name>
<reference evidence="5" key="1">
    <citation type="journal article" date="2023" name="G3 (Bethesda)">
        <title>Whole genome assembly and annotation of the endangered Caribbean coral Acropora cervicornis.</title>
        <authorList>
            <person name="Selwyn J.D."/>
            <person name="Vollmer S.V."/>
        </authorList>
    </citation>
    <scope>NUCLEOTIDE SEQUENCE</scope>
    <source>
        <strain evidence="5">K2</strain>
    </source>
</reference>
<comment type="similarity">
    <text evidence="1">Belongs to the ANKRD34 family.</text>
</comment>
<feature type="compositionally biased region" description="Polar residues" evidence="4">
    <location>
        <begin position="460"/>
        <end position="477"/>
    </location>
</feature>
<evidence type="ECO:0000256" key="1">
    <source>
        <dbReference type="ARBA" id="ARBA00010029"/>
    </source>
</evidence>
<dbReference type="AlphaFoldDB" id="A0AAD9VGE1"/>
<dbReference type="PANTHER" id="PTHR24156">
    <property type="entry name" value="ANK_REP_REGION DOMAIN-CONTAINING PROTEIN"/>
    <property type="match status" value="1"/>
</dbReference>
<gene>
    <name evidence="5" type="ORF">P5673_002008</name>
</gene>
<sequence>MNNKLGSEALFQASSACKLRLVRMLIEGGTSANVRNERLETPLMLCCQSRADAEEKQKVTNYLLSKKAKVNLQDIDGRTALIHASLSNSGKEIIQALLDAKASPWLQDESKNTVFDYVINAGDLETTRLLINACRDNMMADDRDMDRMKYLEEYLANVQDMRKVSWPLMGPRALTNHMKVYVAKKDETAPSSNNRLGCDLAAENSNHLPQPERRRKRSVCLFDPLDLQEVLNSDEVTTEAAIPKKETFDDDKGERRKTSVRSLSEEERFSFQISDDENAAEENLPELEKLLRLQDSFSSSIDSNDSHSTAYEPADHVRCEYVHEQVYQEINSLKNNKGFIATKEEKNKYEDETCALCPGYETKQVLIIRNKGLTQRERRFRFSLGSQEICDTCTSYSERSKKPQGDGMDRATADSSKVGLDISDKEGNQLSSHDTRGQSSSGNALSPRVTGRQTVKARTLKQSSSPRVSPVTVLSGQSRRDASLVRRYTLSEMDMGKLPSADFVPQVRSTSVEPLEQTRSATFESTNQVGPEGSSTPPGLRKSKSDMSDWISMSEYFQETEILELTQTNCQNTHQNTAHLKFDGNEVGQAQLPSISPTRKVRPSPKDGVHVGSGVISPTKSKQANVESRSELAHFLSKSSIGNEKCFKSQSRGNLSTDPSIGSSVFSDKSYTSALPSMEDTDKEQEDTLPDLLLSCLPQDGHSSRYGSISPPNSSSITTRDITASNSTTAEEQTAGSSQGQQRLSPRLRPGTLLPPLLITNRRTPTHEMEDGYFSGSPSPADVESPRKKHSHEHLSYSFKPISPRSPIPSQKVFALQTGKPPLTPR</sequence>
<dbReference type="Proteomes" id="UP001249851">
    <property type="component" value="Unassembled WGS sequence"/>
</dbReference>
<evidence type="ECO:0000256" key="2">
    <source>
        <dbReference type="ARBA" id="ARBA00022737"/>
    </source>
</evidence>
<feature type="region of interest" description="Disordered" evidence="4">
    <location>
        <begin position="593"/>
        <end position="628"/>
    </location>
</feature>
<proteinExistence type="inferred from homology"/>
<accession>A0AAD9VGE1</accession>
<feature type="compositionally biased region" description="Polar residues" evidence="4">
    <location>
        <begin position="648"/>
        <end position="675"/>
    </location>
</feature>
<feature type="compositionally biased region" description="Acidic residues" evidence="4">
    <location>
        <begin position="679"/>
        <end position="689"/>
    </location>
</feature>
<feature type="compositionally biased region" description="Polar residues" evidence="4">
    <location>
        <begin position="721"/>
        <end position="742"/>
    </location>
</feature>
<dbReference type="InterPro" id="IPR036770">
    <property type="entry name" value="Ankyrin_rpt-contain_sf"/>
</dbReference>
<evidence type="ECO:0000256" key="4">
    <source>
        <dbReference type="SAM" id="MobiDB-lite"/>
    </source>
</evidence>
<evidence type="ECO:0000313" key="5">
    <source>
        <dbReference type="EMBL" id="KAK2572987.1"/>
    </source>
</evidence>
<keyword evidence="2" id="KW-0677">Repeat</keyword>
<feature type="compositionally biased region" description="Low complexity" evidence="4">
    <location>
        <begin position="743"/>
        <end position="758"/>
    </location>
</feature>
<protein>
    <submittedName>
        <fullName evidence="5">Ankyrin repeat domain-containing protein 34B</fullName>
    </submittedName>
</protein>
<keyword evidence="6" id="KW-1185">Reference proteome</keyword>
<feature type="region of interest" description="Disordered" evidence="4">
    <location>
        <begin position="395"/>
        <end position="481"/>
    </location>
</feature>
<keyword evidence="3" id="KW-0040">ANK repeat</keyword>
<evidence type="ECO:0000256" key="3">
    <source>
        <dbReference type="ARBA" id="ARBA00023043"/>
    </source>
</evidence>
<feature type="compositionally biased region" description="Polar residues" evidence="4">
    <location>
        <begin position="428"/>
        <end position="444"/>
    </location>
</feature>
<dbReference type="Gene3D" id="1.25.40.20">
    <property type="entry name" value="Ankyrin repeat-containing domain"/>
    <property type="match status" value="1"/>
</dbReference>
<comment type="caution">
    <text evidence="5">The sequence shown here is derived from an EMBL/GenBank/DDBJ whole genome shotgun (WGS) entry which is preliminary data.</text>
</comment>
<evidence type="ECO:0000313" key="6">
    <source>
        <dbReference type="Proteomes" id="UP001249851"/>
    </source>
</evidence>
<dbReference type="PANTHER" id="PTHR24156:SF3">
    <property type="entry name" value="ANKYRIN REPEAT DOMAIN-CONTAINING PROTEIN 34C-LIKE"/>
    <property type="match status" value="1"/>
</dbReference>
<dbReference type="EMBL" id="JARQWQ010000003">
    <property type="protein sequence ID" value="KAK2572987.1"/>
    <property type="molecule type" value="Genomic_DNA"/>
</dbReference>
<feature type="region of interest" description="Disordered" evidence="4">
    <location>
        <begin position="648"/>
        <end position="826"/>
    </location>
</feature>
<feature type="compositionally biased region" description="Low complexity" evidence="4">
    <location>
        <begin position="704"/>
        <end position="720"/>
    </location>
</feature>
<dbReference type="SMART" id="SM00248">
    <property type="entry name" value="ANK"/>
    <property type="match status" value="4"/>
</dbReference>
<dbReference type="InterPro" id="IPR042637">
    <property type="entry name" value="AN34A/B/C"/>
</dbReference>
<reference evidence="5" key="2">
    <citation type="journal article" date="2023" name="Science">
        <title>Genomic signatures of disease resistance in endangered staghorn corals.</title>
        <authorList>
            <person name="Vollmer S.V."/>
            <person name="Selwyn J.D."/>
            <person name="Despard B.A."/>
            <person name="Roesel C.L."/>
        </authorList>
    </citation>
    <scope>NUCLEOTIDE SEQUENCE</scope>
    <source>
        <strain evidence="5">K2</strain>
    </source>
</reference>
<feature type="compositionally biased region" description="Basic and acidic residues" evidence="4">
    <location>
        <begin position="398"/>
        <end position="412"/>
    </location>
</feature>
<feature type="compositionally biased region" description="Polar residues" evidence="4">
    <location>
        <begin position="616"/>
        <end position="627"/>
    </location>
</feature>
<dbReference type="SUPFAM" id="SSF48403">
    <property type="entry name" value="Ankyrin repeat"/>
    <property type="match status" value="1"/>
</dbReference>
<organism evidence="5 6">
    <name type="scientific">Acropora cervicornis</name>
    <name type="common">Staghorn coral</name>
    <dbReference type="NCBI Taxonomy" id="6130"/>
    <lineage>
        <taxon>Eukaryota</taxon>
        <taxon>Metazoa</taxon>
        <taxon>Cnidaria</taxon>
        <taxon>Anthozoa</taxon>
        <taxon>Hexacorallia</taxon>
        <taxon>Scleractinia</taxon>
        <taxon>Astrocoeniina</taxon>
        <taxon>Acroporidae</taxon>
        <taxon>Acropora</taxon>
    </lineage>
</organism>
<feature type="compositionally biased region" description="Polar residues" evidence="4">
    <location>
        <begin position="513"/>
        <end position="537"/>
    </location>
</feature>
<feature type="region of interest" description="Disordered" evidence="4">
    <location>
        <begin position="513"/>
        <end position="545"/>
    </location>
</feature>
<dbReference type="InterPro" id="IPR002110">
    <property type="entry name" value="Ankyrin_rpt"/>
</dbReference>